<feature type="compositionally biased region" description="Basic and acidic residues" evidence="1">
    <location>
        <begin position="634"/>
        <end position="650"/>
    </location>
</feature>
<keyword evidence="2" id="KW-0472">Membrane</keyword>
<feature type="transmembrane region" description="Helical" evidence="2">
    <location>
        <begin position="369"/>
        <end position="388"/>
    </location>
</feature>
<sequence>MPAKKRQGDNEPNAAPKRSSARAEAARAAKEQAARAAKEQAAREQAASEEKARIQAAKEAEDARVSGEIIAITDRVKHDIVLNCCPWEAIPKLYMLTTMLSSVADADAFQRAYDGAKGKPFTETSSDMIIFVMNVDHPENLSILPKPDDGINQMDAELRNKICTEFYMRSDRYKRNPVLDRIFSHIGGMYFLLTSDWKFMLNVDRIQCIRADGVVVASDDGMVIDPAGDVTMLCFKLQSDEEYRHEALYIWLDAGRGTRTFKDFSTMFGDVLQMSQRIEGALMYTIVRFLYALLRKSLDKGVIAYLNILVAFMAYNIRMLLKSGSYESSASKSIEYLSRIFQKFATLISTQAIIQSLQPQDLETANARAQIECLSISLCVLILLTLLPGAFKESEDGAQFMRLVLFMFTSNTEFIIQRVSFGWTLPFLSMAGFVVMYNLSNSQGGRWSEINVVLSKAFTLSLTNMMILSSWTVNVHSSDSFPQLTQLVSLLVLFDAISMVYEQFSAMRDYAVWQGASQVYNMVVLQNINQTAMIVVSGFLILILKAVSSFFPSSSAITELSVLLIINIILGMIQKVVNTLHANDTVIVVMLWIMAGMNIPENWVGAKRATGSSTVATPNEGGSNPKRNRKKHRIDPPPKETESADSEKAESVTPDVTDDSEKVVVNDCLYNDIRCCIRSAGTSEGQSLALDSIISRQPYVKMMQSLFGAYNESCFPQVPPVKVVTKAWEEMHMREPLEHERPCSMGINCECMFIDANMPFTCVEFLLPNDPQPLEQQLCVLCLRKLTQSMFYDITYRGSRFNGIIQSHGNICDQPGEYAKQREPVDIYPISEATAADLPEPLEECDTDQRGAGDTVSEPGAGRFCPQNATIDRELEVLHRRINSGDAKAQHLIDSRLILCWLAQYHPELYHRLPTEGLILHPVAAYSHRNLPDIGRFIMQSLVERNWKSNLIVNVVCNSMPCLKRNRVTFMDEKEFQHPHCTVLLNILHGLLMGLYPNTAKRPSFWCRVRVAGELRQAMTQSLSLQARFLFNNLNLLKLAMMEYVWFMCNQNLVTEREAISKVHGMTMFMDIFPNIADGFRQENLQSCEWDWKSLNNAATVSVDRCIRTCKFRMGRAPVQRDMGGKWKRLADNQVDMFYYASEMRCTTIPGVLWNIYRNIYPELTVEEFNIIEHIHSRCRVYTLPSNLVAYQCQMLLEKYSDDYAQFNNVMRVHICLRCCNKGNGEWIHSKLRLCMKTKRLICTNCNLDSTIISVNMLGKILMIQNVSYYLCPICGKCRRWNFTGTEFTCTDCRHAVSRPVAHSKKRCCVRCGKTTNLEWHTLLNTEIGANVQIYVCSKHSLPAHIMRFVVDIKDFCRSAVAYDRHRLEARIRGGNRRMSKTGSTAGASFHPRASMRACDDCKICRRCVQKWVSWCANCKRCKICEDERAQLWLRISAPFLLPKGLLGHRCRWECIDMDLAGCVECGVIHRCEVGVCPVSEEEDSQVCTITGNCVHTKRFNKDEFMDNIVIEDLHGHGDECKVYVESSEVRSRLHWILQSEVARNSFLQERSRMEQKHKHLMWKTLREIKLRNEIPNLCLVVTRILHATNKIRVCSITFQEDLRRFVTDRCTHYIGRFLNMLSQKFRQAMNSIKKNTLIIGTLYLMRMGIFMHNVILLPKMPQLQLLLPIETHLKTYFNVKCKSITEVENLIKMCIRSLTVTDLDKMGFMMTDNRV</sequence>
<dbReference type="HOGENOM" id="CLU_240421_0_0_1"/>
<feature type="compositionally biased region" description="Basic and acidic residues" evidence="1">
    <location>
        <begin position="24"/>
        <end position="59"/>
    </location>
</feature>
<protein>
    <submittedName>
        <fullName evidence="3 4">Uncharacterized protein</fullName>
    </submittedName>
</protein>
<dbReference type="PaxDb" id="55529-EKX35655"/>
<evidence type="ECO:0000313" key="3">
    <source>
        <dbReference type="EMBL" id="EKX35655.1"/>
    </source>
</evidence>
<evidence type="ECO:0000313" key="4">
    <source>
        <dbReference type="EnsemblProtists" id="EKX35655"/>
    </source>
</evidence>
<reference evidence="3 5" key="1">
    <citation type="journal article" date="2012" name="Nature">
        <title>Algal genomes reveal evolutionary mosaicism and the fate of nucleomorphs.</title>
        <authorList>
            <consortium name="DOE Joint Genome Institute"/>
            <person name="Curtis B.A."/>
            <person name="Tanifuji G."/>
            <person name="Burki F."/>
            <person name="Gruber A."/>
            <person name="Irimia M."/>
            <person name="Maruyama S."/>
            <person name="Arias M.C."/>
            <person name="Ball S.G."/>
            <person name="Gile G.H."/>
            <person name="Hirakawa Y."/>
            <person name="Hopkins J.F."/>
            <person name="Kuo A."/>
            <person name="Rensing S.A."/>
            <person name="Schmutz J."/>
            <person name="Symeonidi A."/>
            <person name="Elias M."/>
            <person name="Eveleigh R.J."/>
            <person name="Herman E.K."/>
            <person name="Klute M.J."/>
            <person name="Nakayama T."/>
            <person name="Obornik M."/>
            <person name="Reyes-Prieto A."/>
            <person name="Armbrust E.V."/>
            <person name="Aves S.J."/>
            <person name="Beiko R.G."/>
            <person name="Coutinho P."/>
            <person name="Dacks J.B."/>
            <person name="Durnford D.G."/>
            <person name="Fast N.M."/>
            <person name="Green B.R."/>
            <person name="Grisdale C.J."/>
            <person name="Hempel F."/>
            <person name="Henrissat B."/>
            <person name="Hoppner M.P."/>
            <person name="Ishida K."/>
            <person name="Kim E."/>
            <person name="Koreny L."/>
            <person name="Kroth P.G."/>
            <person name="Liu Y."/>
            <person name="Malik S.B."/>
            <person name="Maier U.G."/>
            <person name="McRose D."/>
            <person name="Mock T."/>
            <person name="Neilson J.A."/>
            <person name="Onodera N.T."/>
            <person name="Poole A.M."/>
            <person name="Pritham E.J."/>
            <person name="Richards T.A."/>
            <person name="Rocap G."/>
            <person name="Roy S.W."/>
            <person name="Sarai C."/>
            <person name="Schaack S."/>
            <person name="Shirato S."/>
            <person name="Slamovits C.H."/>
            <person name="Spencer D.F."/>
            <person name="Suzuki S."/>
            <person name="Worden A.Z."/>
            <person name="Zauner S."/>
            <person name="Barry K."/>
            <person name="Bell C."/>
            <person name="Bharti A.K."/>
            <person name="Crow J.A."/>
            <person name="Grimwood J."/>
            <person name="Kramer R."/>
            <person name="Lindquist E."/>
            <person name="Lucas S."/>
            <person name="Salamov A."/>
            <person name="McFadden G.I."/>
            <person name="Lane C.E."/>
            <person name="Keeling P.J."/>
            <person name="Gray M.W."/>
            <person name="Grigoriev I.V."/>
            <person name="Archibald J.M."/>
        </authorList>
    </citation>
    <scope>NUCLEOTIDE SEQUENCE</scope>
    <source>
        <strain evidence="3 5">CCMP2712</strain>
    </source>
</reference>
<accession>L1IIL3</accession>
<keyword evidence="5" id="KW-1185">Reference proteome</keyword>
<keyword evidence="2" id="KW-0812">Transmembrane</keyword>
<feature type="compositionally biased region" description="Polar residues" evidence="1">
    <location>
        <begin position="610"/>
        <end position="622"/>
    </location>
</feature>
<dbReference type="GeneID" id="17292427"/>
<reference evidence="5" key="2">
    <citation type="submission" date="2012-11" db="EMBL/GenBank/DDBJ databases">
        <authorList>
            <person name="Kuo A."/>
            <person name="Curtis B.A."/>
            <person name="Tanifuji G."/>
            <person name="Burki F."/>
            <person name="Gruber A."/>
            <person name="Irimia M."/>
            <person name="Maruyama S."/>
            <person name="Arias M.C."/>
            <person name="Ball S.G."/>
            <person name="Gile G.H."/>
            <person name="Hirakawa Y."/>
            <person name="Hopkins J.F."/>
            <person name="Rensing S.A."/>
            <person name="Schmutz J."/>
            <person name="Symeonidi A."/>
            <person name="Elias M."/>
            <person name="Eveleigh R.J."/>
            <person name="Herman E.K."/>
            <person name="Klute M.J."/>
            <person name="Nakayama T."/>
            <person name="Obornik M."/>
            <person name="Reyes-Prieto A."/>
            <person name="Armbrust E.V."/>
            <person name="Aves S.J."/>
            <person name="Beiko R.G."/>
            <person name="Coutinho P."/>
            <person name="Dacks J.B."/>
            <person name="Durnford D.G."/>
            <person name="Fast N.M."/>
            <person name="Green B.R."/>
            <person name="Grisdale C."/>
            <person name="Hempe F."/>
            <person name="Henrissat B."/>
            <person name="Hoppner M.P."/>
            <person name="Ishida K.-I."/>
            <person name="Kim E."/>
            <person name="Koreny L."/>
            <person name="Kroth P.G."/>
            <person name="Liu Y."/>
            <person name="Malik S.-B."/>
            <person name="Maier U.G."/>
            <person name="McRose D."/>
            <person name="Mock T."/>
            <person name="Neilson J.A."/>
            <person name="Onodera N.T."/>
            <person name="Poole A.M."/>
            <person name="Pritham E.J."/>
            <person name="Richards T.A."/>
            <person name="Rocap G."/>
            <person name="Roy S.W."/>
            <person name="Sarai C."/>
            <person name="Schaack S."/>
            <person name="Shirato S."/>
            <person name="Slamovits C.H."/>
            <person name="Spencer D.F."/>
            <person name="Suzuki S."/>
            <person name="Worden A.Z."/>
            <person name="Zauner S."/>
            <person name="Barry K."/>
            <person name="Bell C."/>
            <person name="Bharti A.K."/>
            <person name="Crow J.A."/>
            <person name="Grimwood J."/>
            <person name="Kramer R."/>
            <person name="Lindquist E."/>
            <person name="Lucas S."/>
            <person name="Salamov A."/>
            <person name="McFadden G.I."/>
            <person name="Lane C.E."/>
            <person name="Keeling P.J."/>
            <person name="Gray M.W."/>
            <person name="Grigoriev I.V."/>
            <person name="Archibald J.M."/>
        </authorList>
    </citation>
    <scope>NUCLEOTIDE SEQUENCE</scope>
    <source>
        <strain evidence="5">CCMP2712</strain>
    </source>
</reference>
<feature type="transmembrane region" description="Helical" evidence="2">
    <location>
        <begin position="582"/>
        <end position="599"/>
    </location>
</feature>
<keyword evidence="2" id="KW-1133">Transmembrane helix</keyword>
<dbReference type="EnsemblProtists" id="EKX35655">
    <property type="protein sequence ID" value="EKX35655"/>
    <property type="gene ID" value="GUITHDRAFT_146307"/>
</dbReference>
<dbReference type="Proteomes" id="UP000011087">
    <property type="component" value="Unassembled WGS sequence"/>
</dbReference>
<dbReference type="RefSeq" id="XP_005822635.1">
    <property type="nucleotide sequence ID" value="XM_005822578.1"/>
</dbReference>
<evidence type="ECO:0000256" key="1">
    <source>
        <dbReference type="SAM" id="MobiDB-lite"/>
    </source>
</evidence>
<proteinExistence type="predicted"/>
<evidence type="ECO:0000313" key="5">
    <source>
        <dbReference type="Proteomes" id="UP000011087"/>
    </source>
</evidence>
<feature type="transmembrane region" description="Helical" evidence="2">
    <location>
        <begin position="452"/>
        <end position="471"/>
    </location>
</feature>
<feature type="transmembrane region" description="Helical" evidence="2">
    <location>
        <begin position="483"/>
        <end position="501"/>
    </location>
</feature>
<feature type="region of interest" description="Disordered" evidence="1">
    <location>
        <begin position="1"/>
        <end position="59"/>
    </location>
</feature>
<feature type="transmembrane region" description="Helical" evidence="2">
    <location>
        <begin position="302"/>
        <end position="321"/>
    </location>
</feature>
<name>L1IIL3_GUITC</name>
<dbReference type="KEGG" id="gtt:GUITHDRAFT_146307"/>
<feature type="transmembrane region" description="Helical" evidence="2">
    <location>
        <begin position="522"/>
        <end position="544"/>
    </location>
</feature>
<feature type="region of interest" description="Disordered" evidence="1">
    <location>
        <begin position="610"/>
        <end position="657"/>
    </location>
</feature>
<feature type="transmembrane region" description="Helical" evidence="2">
    <location>
        <begin position="423"/>
        <end position="440"/>
    </location>
</feature>
<evidence type="ECO:0000256" key="2">
    <source>
        <dbReference type="SAM" id="Phobius"/>
    </source>
</evidence>
<organism evidence="3">
    <name type="scientific">Guillardia theta (strain CCMP2712)</name>
    <name type="common">Cryptophyte</name>
    <dbReference type="NCBI Taxonomy" id="905079"/>
    <lineage>
        <taxon>Eukaryota</taxon>
        <taxon>Cryptophyceae</taxon>
        <taxon>Pyrenomonadales</taxon>
        <taxon>Geminigeraceae</taxon>
        <taxon>Guillardia</taxon>
    </lineage>
</organism>
<gene>
    <name evidence="3" type="ORF">GUITHDRAFT_146307</name>
</gene>
<dbReference type="EMBL" id="JH993086">
    <property type="protein sequence ID" value="EKX35655.1"/>
    <property type="molecule type" value="Genomic_DNA"/>
</dbReference>
<reference evidence="4" key="3">
    <citation type="submission" date="2016-03" db="UniProtKB">
        <authorList>
            <consortium name="EnsemblProtists"/>
        </authorList>
    </citation>
    <scope>IDENTIFICATION</scope>
</reference>
<feature type="transmembrane region" description="Helical" evidence="2">
    <location>
        <begin position="550"/>
        <end position="570"/>
    </location>
</feature>